<dbReference type="AlphaFoldDB" id="A0A1H6IM59"/>
<keyword evidence="2" id="KW-1185">Reference proteome</keyword>
<proteinExistence type="predicted"/>
<sequence length="161" mass="17450">MTNPTPAVSTAHPPDALLRVVNPSLRVLLRTPLAGPLRKQFMVLNFTGRKTGRQFSIPVSAHQLDGSLYAIANAGWKHNFRDGADAEVLHGGKTTSMRGEMIADPATVAELAHRLAQSYGAKRAQTMMGLTFRDGTVPSAADFREAAEREKIVAVRFTPLT</sequence>
<dbReference type="RefSeq" id="WP_083405709.1">
    <property type="nucleotide sequence ID" value="NZ_LT629971.1"/>
</dbReference>
<reference evidence="2" key="1">
    <citation type="submission" date="2016-10" db="EMBL/GenBank/DDBJ databases">
        <authorList>
            <person name="Varghese N."/>
            <person name="Submissions S."/>
        </authorList>
    </citation>
    <scope>NUCLEOTIDE SEQUENCE [LARGE SCALE GENOMIC DNA]</scope>
    <source>
        <strain evidence="2">DSM 45405</strain>
    </source>
</reference>
<dbReference type="InterPro" id="IPR012349">
    <property type="entry name" value="Split_barrel_FMN-bd"/>
</dbReference>
<gene>
    <name evidence="1" type="ORF">SAMN04489835_0368</name>
</gene>
<accession>A0A1H6IM59</accession>
<dbReference type="OrthoDB" id="3292498at2"/>
<evidence type="ECO:0000313" key="2">
    <source>
        <dbReference type="Proteomes" id="UP000182915"/>
    </source>
</evidence>
<evidence type="ECO:0000313" key="1">
    <source>
        <dbReference type="EMBL" id="SEH48535.1"/>
    </source>
</evidence>
<dbReference type="PIRSF" id="PIRSF021513">
    <property type="entry name" value="GrhN_RubW_prd"/>
    <property type="match status" value="1"/>
</dbReference>
<organism evidence="1 2">
    <name type="scientific">Mycolicibacterium rutilum</name>
    <name type="common">Mycobacterium rutilum</name>
    <dbReference type="NCBI Taxonomy" id="370526"/>
    <lineage>
        <taxon>Bacteria</taxon>
        <taxon>Bacillati</taxon>
        <taxon>Actinomycetota</taxon>
        <taxon>Actinomycetes</taxon>
        <taxon>Mycobacteriales</taxon>
        <taxon>Mycobacteriaceae</taxon>
        <taxon>Mycolicibacterium</taxon>
    </lineage>
</organism>
<evidence type="ECO:0008006" key="3">
    <source>
        <dbReference type="Google" id="ProtNLM"/>
    </source>
</evidence>
<name>A0A1H6IM59_MYCRU</name>
<dbReference type="Gene3D" id="2.30.110.10">
    <property type="entry name" value="Electron Transport, Fmn-binding Protein, Chain A"/>
    <property type="match status" value="1"/>
</dbReference>
<dbReference type="STRING" id="370526.SAMN04489835_0368"/>
<protein>
    <recommendedName>
        <fullName evidence="3">Deazaflavin-dependent oxidoreductase, nitroreductase family</fullName>
    </recommendedName>
</protein>
<dbReference type="EMBL" id="LT629971">
    <property type="protein sequence ID" value="SEH48535.1"/>
    <property type="molecule type" value="Genomic_DNA"/>
</dbReference>
<dbReference type="InterPro" id="IPR016791">
    <property type="entry name" value="Polyketide_synth_GrhN/RubW_prd"/>
</dbReference>
<dbReference type="Proteomes" id="UP000182915">
    <property type="component" value="Chromosome I"/>
</dbReference>